<evidence type="ECO:0000256" key="4">
    <source>
        <dbReference type="SAM" id="Phobius"/>
    </source>
</evidence>
<dbReference type="PANTHER" id="PTHR24421:SF63">
    <property type="entry name" value="SENSOR HISTIDINE KINASE DESK"/>
    <property type="match status" value="1"/>
</dbReference>
<evidence type="ECO:0000259" key="5">
    <source>
        <dbReference type="Pfam" id="PF07730"/>
    </source>
</evidence>
<organism evidence="6 7">
    <name type="scientific">Virgisporangium aurantiacum</name>
    <dbReference type="NCBI Taxonomy" id="175570"/>
    <lineage>
        <taxon>Bacteria</taxon>
        <taxon>Bacillati</taxon>
        <taxon>Actinomycetota</taxon>
        <taxon>Actinomycetes</taxon>
        <taxon>Micromonosporales</taxon>
        <taxon>Micromonosporaceae</taxon>
        <taxon>Virgisporangium</taxon>
    </lineage>
</organism>
<evidence type="ECO:0000256" key="2">
    <source>
        <dbReference type="ARBA" id="ARBA00022777"/>
    </source>
</evidence>
<dbReference type="CDD" id="cd16917">
    <property type="entry name" value="HATPase_UhpB-NarQ-NarX-like"/>
    <property type="match status" value="1"/>
</dbReference>
<gene>
    <name evidence="6" type="primary">desK</name>
    <name evidence="6" type="ORF">Vau01_107590</name>
</gene>
<keyword evidence="3" id="KW-0902">Two-component regulatory system</keyword>
<dbReference type="Proteomes" id="UP000612585">
    <property type="component" value="Unassembled WGS sequence"/>
</dbReference>
<sequence>MRHFRFVWLWVAVWLVYMVYPIEAAWQHPETWRRVVGVAAAVAYSAVYVVGFLRLRMSLRGKARRIGRPETTAILASMIALVVVLALAIGQPSMTALVYLAAMAVFALPTRAAWALVGVLAAAALVLPRTLPGWTRNDDLAFQVGIAALAVWGVVHLVERNTQLAAAREEIERLAVDAERNRFARDLHDLLGHSLTVVSVKAELAGRLLHLAPDRAEAELSDIQRLAREALTDVRTAVGGYREVSLGVELARARGALAAAGIEASLPADCGVVPAARQELFGWVVREGVTNVVRHSGARTCRVLLSGRSVEILDDGRGPSDSGGGAGLAGLRERVAAAGGALSIGRADSGGFVLTVTVP</sequence>
<dbReference type="GO" id="GO:0000155">
    <property type="term" value="F:phosphorelay sensor kinase activity"/>
    <property type="evidence" value="ECO:0007669"/>
    <property type="project" value="InterPro"/>
</dbReference>
<dbReference type="InterPro" id="IPR050482">
    <property type="entry name" value="Sensor_HK_TwoCompSys"/>
</dbReference>
<keyword evidence="1" id="KW-0808">Transferase</keyword>
<evidence type="ECO:0000313" key="7">
    <source>
        <dbReference type="Proteomes" id="UP000612585"/>
    </source>
</evidence>
<evidence type="ECO:0000256" key="3">
    <source>
        <dbReference type="ARBA" id="ARBA00023012"/>
    </source>
</evidence>
<feature type="domain" description="Signal transduction histidine kinase subgroup 3 dimerisation and phosphoacceptor" evidence="5">
    <location>
        <begin position="179"/>
        <end position="245"/>
    </location>
</feature>
<evidence type="ECO:0000313" key="6">
    <source>
        <dbReference type="EMBL" id="GIJ63243.1"/>
    </source>
</evidence>
<dbReference type="AlphaFoldDB" id="A0A8J3ZI49"/>
<comment type="caution">
    <text evidence="6">The sequence shown here is derived from an EMBL/GenBank/DDBJ whole genome shotgun (WGS) entry which is preliminary data.</text>
</comment>
<dbReference type="SUPFAM" id="SSF55874">
    <property type="entry name" value="ATPase domain of HSP90 chaperone/DNA topoisomerase II/histidine kinase"/>
    <property type="match status" value="1"/>
</dbReference>
<proteinExistence type="predicted"/>
<dbReference type="RefSeq" id="WP_204009340.1">
    <property type="nucleotide sequence ID" value="NZ_BOPG01000090.1"/>
</dbReference>
<keyword evidence="7" id="KW-1185">Reference proteome</keyword>
<keyword evidence="2 6" id="KW-0418">Kinase</keyword>
<dbReference type="GO" id="GO:0046983">
    <property type="term" value="F:protein dimerization activity"/>
    <property type="evidence" value="ECO:0007669"/>
    <property type="project" value="InterPro"/>
</dbReference>
<dbReference type="InterPro" id="IPR036890">
    <property type="entry name" value="HATPase_C_sf"/>
</dbReference>
<evidence type="ECO:0000256" key="1">
    <source>
        <dbReference type="ARBA" id="ARBA00022679"/>
    </source>
</evidence>
<feature type="transmembrane region" description="Helical" evidence="4">
    <location>
        <begin position="96"/>
        <end position="128"/>
    </location>
</feature>
<reference evidence="6" key="1">
    <citation type="submission" date="2021-01" db="EMBL/GenBank/DDBJ databases">
        <title>Whole genome shotgun sequence of Virgisporangium aurantiacum NBRC 16421.</title>
        <authorList>
            <person name="Komaki H."/>
            <person name="Tamura T."/>
        </authorList>
    </citation>
    <scope>NUCLEOTIDE SEQUENCE</scope>
    <source>
        <strain evidence="6">NBRC 16421</strain>
    </source>
</reference>
<protein>
    <submittedName>
        <fullName evidence="6">Histidine kinase</fullName>
    </submittedName>
</protein>
<keyword evidence="4" id="KW-0812">Transmembrane</keyword>
<feature type="transmembrane region" description="Helical" evidence="4">
    <location>
        <begin position="140"/>
        <end position="158"/>
    </location>
</feature>
<dbReference type="GO" id="GO:0016020">
    <property type="term" value="C:membrane"/>
    <property type="evidence" value="ECO:0007669"/>
    <property type="project" value="InterPro"/>
</dbReference>
<feature type="transmembrane region" description="Helical" evidence="4">
    <location>
        <begin position="34"/>
        <end position="53"/>
    </location>
</feature>
<keyword evidence="4" id="KW-0472">Membrane</keyword>
<dbReference type="Gene3D" id="1.20.5.1930">
    <property type="match status" value="1"/>
</dbReference>
<dbReference type="InterPro" id="IPR011712">
    <property type="entry name" value="Sig_transdc_His_kin_sub3_dim/P"/>
</dbReference>
<dbReference type="PANTHER" id="PTHR24421">
    <property type="entry name" value="NITRATE/NITRITE SENSOR PROTEIN NARX-RELATED"/>
    <property type="match status" value="1"/>
</dbReference>
<name>A0A8J3ZI49_9ACTN</name>
<dbReference type="EMBL" id="BOPG01000090">
    <property type="protein sequence ID" value="GIJ63243.1"/>
    <property type="molecule type" value="Genomic_DNA"/>
</dbReference>
<keyword evidence="4" id="KW-1133">Transmembrane helix</keyword>
<dbReference type="Gene3D" id="3.30.565.10">
    <property type="entry name" value="Histidine kinase-like ATPase, C-terminal domain"/>
    <property type="match status" value="1"/>
</dbReference>
<dbReference type="Pfam" id="PF07730">
    <property type="entry name" value="HisKA_3"/>
    <property type="match status" value="1"/>
</dbReference>
<feature type="transmembrane region" description="Helical" evidence="4">
    <location>
        <begin position="73"/>
        <end position="90"/>
    </location>
</feature>
<accession>A0A8J3ZI49</accession>